<feature type="transmembrane region" description="Helical" evidence="2">
    <location>
        <begin position="136"/>
        <end position="155"/>
    </location>
</feature>
<evidence type="ECO:0000313" key="4">
    <source>
        <dbReference type="Proteomes" id="UP001287356"/>
    </source>
</evidence>
<evidence type="ECO:0000256" key="1">
    <source>
        <dbReference type="SAM" id="MobiDB-lite"/>
    </source>
</evidence>
<sequence>MTTHYHKRMTSRLGNDDNSDGNPDYSTAKVLILTFELYDLDINEDIWHVFESMGYQVERYGIPVVDSTRQLNARLRQFMESKYSDSLFIIYYNGHGCIVDIQDCNADADAEYNTESIGRLSWSFRDFKGGRHRGRVWLWSLGYGSCAVAGGGMYWHCVVAAEGMRFLGGMLKDGDAV</sequence>
<reference evidence="3" key="1">
    <citation type="journal article" date="2023" name="Mol. Phylogenet. Evol.">
        <title>Genome-scale phylogeny and comparative genomics of the fungal order Sordariales.</title>
        <authorList>
            <person name="Hensen N."/>
            <person name="Bonometti L."/>
            <person name="Westerberg I."/>
            <person name="Brannstrom I.O."/>
            <person name="Guillou S."/>
            <person name="Cros-Aarteil S."/>
            <person name="Calhoun S."/>
            <person name="Haridas S."/>
            <person name="Kuo A."/>
            <person name="Mondo S."/>
            <person name="Pangilinan J."/>
            <person name="Riley R."/>
            <person name="LaButti K."/>
            <person name="Andreopoulos B."/>
            <person name="Lipzen A."/>
            <person name="Chen C."/>
            <person name="Yan M."/>
            <person name="Daum C."/>
            <person name="Ng V."/>
            <person name="Clum A."/>
            <person name="Steindorff A."/>
            <person name="Ohm R.A."/>
            <person name="Martin F."/>
            <person name="Silar P."/>
            <person name="Natvig D.O."/>
            <person name="Lalanne C."/>
            <person name="Gautier V."/>
            <person name="Ament-Velasquez S.L."/>
            <person name="Kruys A."/>
            <person name="Hutchinson M.I."/>
            <person name="Powell A.J."/>
            <person name="Barry K."/>
            <person name="Miller A.N."/>
            <person name="Grigoriev I.V."/>
            <person name="Debuchy R."/>
            <person name="Gladieux P."/>
            <person name="Hiltunen Thoren M."/>
            <person name="Johannesson H."/>
        </authorList>
    </citation>
    <scope>NUCLEOTIDE SEQUENCE</scope>
    <source>
        <strain evidence="3">CBS 958.72</strain>
    </source>
</reference>
<evidence type="ECO:0000313" key="3">
    <source>
        <dbReference type="EMBL" id="KAK3366650.1"/>
    </source>
</evidence>
<keyword evidence="2" id="KW-0472">Membrane</keyword>
<keyword evidence="4" id="KW-1185">Reference proteome</keyword>
<protein>
    <submittedName>
        <fullName evidence="3">Uncharacterized protein</fullName>
    </submittedName>
</protein>
<name>A0AAE0JZ34_9PEZI</name>
<keyword evidence="2" id="KW-1133">Transmembrane helix</keyword>
<dbReference type="EMBL" id="JAULSN010000007">
    <property type="protein sequence ID" value="KAK3366650.1"/>
    <property type="molecule type" value="Genomic_DNA"/>
</dbReference>
<proteinExistence type="predicted"/>
<organism evidence="3 4">
    <name type="scientific">Lasiosphaeria ovina</name>
    <dbReference type="NCBI Taxonomy" id="92902"/>
    <lineage>
        <taxon>Eukaryota</taxon>
        <taxon>Fungi</taxon>
        <taxon>Dikarya</taxon>
        <taxon>Ascomycota</taxon>
        <taxon>Pezizomycotina</taxon>
        <taxon>Sordariomycetes</taxon>
        <taxon>Sordariomycetidae</taxon>
        <taxon>Sordariales</taxon>
        <taxon>Lasiosphaeriaceae</taxon>
        <taxon>Lasiosphaeria</taxon>
    </lineage>
</organism>
<feature type="compositionally biased region" description="Basic residues" evidence="1">
    <location>
        <begin position="1"/>
        <end position="10"/>
    </location>
</feature>
<dbReference type="AlphaFoldDB" id="A0AAE0JZ34"/>
<gene>
    <name evidence="3" type="ORF">B0T24DRAFT_722635</name>
</gene>
<accession>A0AAE0JZ34</accession>
<keyword evidence="2" id="KW-0812">Transmembrane</keyword>
<dbReference type="Proteomes" id="UP001287356">
    <property type="component" value="Unassembled WGS sequence"/>
</dbReference>
<feature type="region of interest" description="Disordered" evidence="1">
    <location>
        <begin position="1"/>
        <end position="20"/>
    </location>
</feature>
<reference evidence="3" key="2">
    <citation type="submission" date="2023-06" db="EMBL/GenBank/DDBJ databases">
        <authorList>
            <consortium name="Lawrence Berkeley National Laboratory"/>
            <person name="Haridas S."/>
            <person name="Hensen N."/>
            <person name="Bonometti L."/>
            <person name="Westerberg I."/>
            <person name="Brannstrom I.O."/>
            <person name="Guillou S."/>
            <person name="Cros-Aarteil S."/>
            <person name="Calhoun S."/>
            <person name="Kuo A."/>
            <person name="Mondo S."/>
            <person name="Pangilinan J."/>
            <person name="Riley R."/>
            <person name="Labutti K."/>
            <person name="Andreopoulos B."/>
            <person name="Lipzen A."/>
            <person name="Chen C."/>
            <person name="Yanf M."/>
            <person name="Daum C."/>
            <person name="Ng V."/>
            <person name="Clum A."/>
            <person name="Steindorff A."/>
            <person name="Ohm R."/>
            <person name="Martin F."/>
            <person name="Silar P."/>
            <person name="Natvig D."/>
            <person name="Lalanne C."/>
            <person name="Gautier V."/>
            <person name="Ament-Velasquez S.L."/>
            <person name="Kruys A."/>
            <person name="Hutchinson M.I."/>
            <person name="Powell A.J."/>
            <person name="Barry K."/>
            <person name="Miller A.N."/>
            <person name="Grigoriev I.V."/>
            <person name="Debuchy R."/>
            <person name="Gladieux P."/>
            <person name="Thoren M.H."/>
            <person name="Johannesson H."/>
        </authorList>
    </citation>
    <scope>NUCLEOTIDE SEQUENCE</scope>
    <source>
        <strain evidence="3">CBS 958.72</strain>
    </source>
</reference>
<evidence type="ECO:0000256" key="2">
    <source>
        <dbReference type="SAM" id="Phobius"/>
    </source>
</evidence>
<comment type="caution">
    <text evidence="3">The sequence shown here is derived from an EMBL/GenBank/DDBJ whole genome shotgun (WGS) entry which is preliminary data.</text>
</comment>